<evidence type="ECO:0000256" key="1">
    <source>
        <dbReference type="SAM" id="MobiDB-lite"/>
    </source>
</evidence>
<evidence type="ECO:0000313" key="3">
    <source>
        <dbReference type="Proteomes" id="UP000234331"/>
    </source>
</evidence>
<dbReference type="RefSeq" id="WP_101831873.1">
    <property type="nucleotide sequence ID" value="NZ_FZMO01000139.1"/>
</dbReference>
<dbReference type="EMBL" id="FZMO01000139">
    <property type="protein sequence ID" value="SNQ48148.1"/>
    <property type="molecule type" value="Genomic_DNA"/>
</dbReference>
<name>A0A2I2KR52_9ACTN</name>
<keyword evidence="3" id="KW-1185">Reference proteome</keyword>
<dbReference type="Proteomes" id="UP000234331">
    <property type="component" value="Unassembled WGS sequence"/>
</dbReference>
<dbReference type="OrthoDB" id="3268479at2"/>
<dbReference type="InterPro" id="IPR018561">
    <property type="entry name" value="AosR"/>
</dbReference>
<evidence type="ECO:0000313" key="2">
    <source>
        <dbReference type="EMBL" id="SNQ48148.1"/>
    </source>
</evidence>
<proteinExistence type="predicted"/>
<reference evidence="2 3" key="1">
    <citation type="submission" date="2017-06" db="EMBL/GenBank/DDBJ databases">
        <authorList>
            <person name="Kim H.J."/>
            <person name="Triplett B.A."/>
        </authorList>
    </citation>
    <scope>NUCLEOTIDE SEQUENCE [LARGE SCALE GENOMIC DNA]</scope>
    <source>
        <strain evidence="2">FRACA_ARgP5</strain>
    </source>
</reference>
<gene>
    <name evidence="2" type="ORF">FRACA_2230008</name>
</gene>
<dbReference type="Pfam" id="PF09438">
    <property type="entry name" value="DUF2017"/>
    <property type="match status" value="1"/>
</dbReference>
<feature type="region of interest" description="Disordered" evidence="1">
    <location>
        <begin position="54"/>
        <end position="86"/>
    </location>
</feature>
<protein>
    <submittedName>
        <fullName evidence="2">Uncharacterized protein</fullName>
    </submittedName>
</protein>
<organism evidence="2 3">
    <name type="scientific">Frankia canadensis</name>
    <dbReference type="NCBI Taxonomy" id="1836972"/>
    <lineage>
        <taxon>Bacteria</taxon>
        <taxon>Bacillati</taxon>
        <taxon>Actinomycetota</taxon>
        <taxon>Actinomycetes</taxon>
        <taxon>Frankiales</taxon>
        <taxon>Frankiaceae</taxon>
        <taxon>Frankia</taxon>
    </lineage>
</organism>
<sequence length="179" mass="19646">MTADGFRRTRAGIELRLTEPVAALLSELVSHIEAMLEPPPVDDPLEALVGLRDTAPPPPDDPALARLLPDPYPEDPMASGDFRRRRTDDLLARKRTAARRVLAAIPGPGQALVLDEDAAQDWLTTLNDVRLVLGTQLELTDDDSAVELAQLDPDDPRRPMAAVYDYLTVLLDDLLRALV</sequence>
<dbReference type="AlphaFoldDB" id="A0A2I2KR52"/>
<accession>A0A2I2KR52</accession>